<organism evidence="1">
    <name type="scientific">Pseudomonas fluorescens</name>
    <dbReference type="NCBI Taxonomy" id="294"/>
    <lineage>
        <taxon>Bacteria</taxon>
        <taxon>Pseudomonadati</taxon>
        <taxon>Pseudomonadota</taxon>
        <taxon>Gammaproteobacteria</taxon>
        <taxon>Pseudomonadales</taxon>
        <taxon>Pseudomonadaceae</taxon>
        <taxon>Pseudomonas</taxon>
    </lineage>
</organism>
<reference evidence="1" key="1">
    <citation type="submission" date="2019-09" db="EMBL/GenBank/DDBJ databases">
        <authorList>
            <person name="Chandra G."/>
            <person name="Truman W A."/>
        </authorList>
    </citation>
    <scope>NUCLEOTIDE SEQUENCE [LARGE SCALE GENOMIC DNA]</scope>
    <source>
        <strain evidence="1">PS652</strain>
    </source>
</reference>
<gene>
    <name evidence="1" type="ORF">PS652_04064</name>
</gene>
<dbReference type="AlphaFoldDB" id="A0A5E6VFQ8"/>
<accession>A0A5E6VFQ8</accession>
<proteinExistence type="predicted"/>
<name>A0A5E6VFQ8_PSEFL</name>
<dbReference type="EMBL" id="CABVHG010000026">
    <property type="protein sequence ID" value="VVN15951.1"/>
    <property type="molecule type" value="Genomic_DNA"/>
</dbReference>
<evidence type="ECO:0000313" key="1">
    <source>
        <dbReference type="EMBL" id="VVN15951.1"/>
    </source>
</evidence>
<protein>
    <submittedName>
        <fullName evidence="1">Uncharacterized protein</fullName>
    </submittedName>
</protein>
<sequence>MRRLVGQQLRSQGQTAATAEGQFVTVLQVDGNSARQACVQLLAGIYLIAFDQRPAAAIAADSEDFTHHLADDTD</sequence>